<feature type="compositionally biased region" description="Polar residues" evidence="1">
    <location>
        <begin position="54"/>
        <end position="68"/>
    </location>
</feature>
<dbReference type="Proteomes" id="UP000324222">
    <property type="component" value="Unassembled WGS sequence"/>
</dbReference>
<evidence type="ECO:0000313" key="2">
    <source>
        <dbReference type="EMBL" id="MPC63390.1"/>
    </source>
</evidence>
<protein>
    <submittedName>
        <fullName evidence="2">Uncharacterized protein</fullName>
    </submittedName>
</protein>
<feature type="compositionally biased region" description="Polar residues" evidence="1">
    <location>
        <begin position="95"/>
        <end position="104"/>
    </location>
</feature>
<evidence type="ECO:0000256" key="1">
    <source>
        <dbReference type="SAM" id="MobiDB-lite"/>
    </source>
</evidence>
<feature type="compositionally biased region" description="Basic and acidic residues" evidence="1">
    <location>
        <begin position="1"/>
        <end position="22"/>
    </location>
</feature>
<evidence type="ECO:0000313" key="3">
    <source>
        <dbReference type="Proteomes" id="UP000324222"/>
    </source>
</evidence>
<reference evidence="2 3" key="1">
    <citation type="submission" date="2019-05" db="EMBL/GenBank/DDBJ databases">
        <title>Another draft genome of Portunus trituberculatus and its Hox gene families provides insights of decapod evolution.</title>
        <authorList>
            <person name="Jeong J.-H."/>
            <person name="Song I."/>
            <person name="Kim S."/>
            <person name="Choi T."/>
            <person name="Kim D."/>
            <person name="Ryu S."/>
            <person name="Kim W."/>
        </authorList>
    </citation>
    <scope>NUCLEOTIDE SEQUENCE [LARGE SCALE GENOMIC DNA]</scope>
    <source>
        <tissue evidence="2">Muscle</tissue>
    </source>
</reference>
<keyword evidence="3" id="KW-1185">Reference proteome</keyword>
<dbReference type="AlphaFoldDB" id="A0A5B7GTM3"/>
<feature type="region of interest" description="Disordered" evidence="1">
    <location>
        <begin position="37"/>
        <end position="104"/>
    </location>
</feature>
<feature type="region of interest" description="Disordered" evidence="1">
    <location>
        <begin position="1"/>
        <end position="23"/>
    </location>
</feature>
<dbReference type="EMBL" id="VSRR010020741">
    <property type="protein sequence ID" value="MPC63390.1"/>
    <property type="molecule type" value="Genomic_DNA"/>
</dbReference>
<accession>A0A5B7GTM3</accession>
<name>A0A5B7GTM3_PORTR</name>
<proteinExistence type="predicted"/>
<organism evidence="2 3">
    <name type="scientific">Portunus trituberculatus</name>
    <name type="common">Swimming crab</name>
    <name type="synonym">Neptunus trituberculatus</name>
    <dbReference type="NCBI Taxonomy" id="210409"/>
    <lineage>
        <taxon>Eukaryota</taxon>
        <taxon>Metazoa</taxon>
        <taxon>Ecdysozoa</taxon>
        <taxon>Arthropoda</taxon>
        <taxon>Crustacea</taxon>
        <taxon>Multicrustacea</taxon>
        <taxon>Malacostraca</taxon>
        <taxon>Eumalacostraca</taxon>
        <taxon>Eucarida</taxon>
        <taxon>Decapoda</taxon>
        <taxon>Pleocyemata</taxon>
        <taxon>Brachyura</taxon>
        <taxon>Eubrachyura</taxon>
        <taxon>Portunoidea</taxon>
        <taxon>Portunidae</taxon>
        <taxon>Portuninae</taxon>
        <taxon>Portunus</taxon>
    </lineage>
</organism>
<sequence>MEVADKVEKRHRLGDKCKKDTSSRSSAVIYVCARGEALTRRSSPATTPTPRQSITSWPSLRLNTQQRPGTKALAPAAGPQHRKTQGRMNGLRLVSFSSAPPTSS</sequence>
<comment type="caution">
    <text evidence="2">The sequence shown here is derived from an EMBL/GenBank/DDBJ whole genome shotgun (WGS) entry which is preliminary data.</text>
</comment>
<gene>
    <name evidence="2" type="ORF">E2C01_057488</name>
</gene>
<feature type="compositionally biased region" description="Low complexity" evidence="1">
    <location>
        <begin position="40"/>
        <end position="53"/>
    </location>
</feature>